<dbReference type="OrthoDB" id="9814124at2"/>
<proteinExistence type="predicted"/>
<feature type="domain" description="NAD-dependent epimerase/dehydratase" evidence="1">
    <location>
        <begin position="5"/>
        <end position="189"/>
    </location>
</feature>
<reference evidence="2 3" key="1">
    <citation type="submission" date="2019-07" db="EMBL/GenBank/DDBJ databases">
        <title>Sphingomonas solaris sp. nov., isolated from a solar panel from Boston, Massachusetts.</title>
        <authorList>
            <person name="Tanner K."/>
            <person name="Pascual J."/>
            <person name="Mancuso C."/>
            <person name="Pereto J."/>
            <person name="Khalil A."/>
            <person name="Vilanova C."/>
        </authorList>
    </citation>
    <scope>NUCLEOTIDE SEQUENCE [LARGE SCALE GENOMIC DNA]</scope>
    <source>
        <strain evidence="2 3">R4DWN</strain>
    </source>
</reference>
<protein>
    <submittedName>
        <fullName evidence="2">NAD-dependent epimerase/dehydratase family protein</fullName>
    </submittedName>
</protein>
<dbReference type="GO" id="GO:0044877">
    <property type="term" value="F:protein-containing complex binding"/>
    <property type="evidence" value="ECO:0007669"/>
    <property type="project" value="TreeGrafter"/>
</dbReference>
<gene>
    <name evidence="2" type="ORF">FOY91_04465</name>
</gene>
<dbReference type="Proteomes" id="UP000318681">
    <property type="component" value="Unassembled WGS sequence"/>
</dbReference>
<organism evidence="2 3">
    <name type="scientific">Alterirhizorhabdus solaris</name>
    <dbReference type="NCBI Taxonomy" id="2529389"/>
    <lineage>
        <taxon>Bacteria</taxon>
        <taxon>Pseudomonadati</taxon>
        <taxon>Pseudomonadota</taxon>
        <taxon>Alphaproteobacteria</taxon>
        <taxon>Sphingomonadales</taxon>
        <taxon>Rhizorhabdaceae</taxon>
        <taxon>Alterirhizorhabdus</taxon>
    </lineage>
</organism>
<keyword evidence="3" id="KW-1185">Reference proteome</keyword>
<evidence type="ECO:0000313" key="3">
    <source>
        <dbReference type="Proteomes" id="UP000318681"/>
    </source>
</evidence>
<dbReference type="InterPro" id="IPR036291">
    <property type="entry name" value="NAD(P)-bd_dom_sf"/>
</dbReference>
<dbReference type="Pfam" id="PF01370">
    <property type="entry name" value="Epimerase"/>
    <property type="match status" value="1"/>
</dbReference>
<evidence type="ECO:0000313" key="2">
    <source>
        <dbReference type="EMBL" id="TVV76298.1"/>
    </source>
</evidence>
<dbReference type="PANTHER" id="PTHR12126">
    <property type="entry name" value="NADH-UBIQUINONE OXIDOREDUCTASE 39 KDA SUBUNIT-RELATED"/>
    <property type="match status" value="1"/>
</dbReference>
<dbReference type="InterPro" id="IPR051207">
    <property type="entry name" value="ComplexI_NDUFA9_subunit"/>
</dbReference>
<dbReference type="PANTHER" id="PTHR12126:SF11">
    <property type="entry name" value="NADH DEHYDROGENASE [UBIQUINONE] 1 ALPHA SUBCOMPLEX SUBUNIT 9, MITOCHONDRIAL"/>
    <property type="match status" value="1"/>
</dbReference>
<dbReference type="RefSeq" id="WP_145148563.1">
    <property type="nucleotide sequence ID" value="NZ_VNIM01000011.1"/>
</dbReference>
<dbReference type="EMBL" id="VNIM01000011">
    <property type="protein sequence ID" value="TVV76298.1"/>
    <property type="molecule type" value="Genomic_DNA"/>
</dbReference>
<accession>A0A558RAB0</accession>
<name>A0A558RAB0_9SPHN</name>
<evidence type="ECO:0000259" key="1">
    <source>
        <dbReference type="Pfam" id="PF01370"/>
    </source>
</evidence>
<dbReference type="Gene3D" id="3.40.50.720">
    <property type="entry name" value="NAD(P)-binding Rossmann-like Domain"/>
    <property type="match status" value="1"/>
</dbReference>
<dbReference type="SUPFAM" id="SSF51735">
    <property type="entry name" value="NAD(P)-binding Rossmann-fold domains"/>
    <property type="match status" value="1"/>
</dbReference>
<dbReference type="AlphaFoldDB" id="A0A558RAB0"/>
<dbReference type="InterPro" id="IPR001509">
    <property type="entry name" value="Epimerase_deHydtase"/>
</dbReference>
<sequence>MKLAITGGTGFVGRHLIRLATEAGHEVRALARRGQPDQPGVTWVAGALNRPDSLAALVAGVEAVIHVAGVINAPDRAGFAAGNIAGTQAMLTATTQAGVSRFVHVSSLAAREPALSDYGWSKAESEAPVAAASLDWTIVRPPAVYGPGDREMLELFRMAKRGVMPLPPGGRLSLIHVEDLARLLLLLATGDGALRETIEPDDGVPGGWDHRDLARAIGAAVDRRVLPLPVPAAMLRLVAWGDGLIRRDRAKLTPDRVRYFCHPDWVAARRPAAGLWRPAVATADGLRATAAWYRAAGRL</sequence>
<comment type="caution">
    <text evidence="2">The sequence shown here is derived from an EMBL/GenBank/DDBJ whole genome shotgun (WGS) entry which is preliminary data.</text>
</comment>